<proteinExistence type="predicted"/>
<comment type="caution">
    <text evidence="2">The sequence shown here is derived from an EMBL/GenBank/DDBJ whole genome shotgun (WGS) entry which is preliminary data.</text>
</comment>
<dbReference type="Proteomes" id="UP000750711">
    <property type="component" value="Unassembled WGS sequence"/>
</dbReference>
<dbReference type="EMBL" id="JAGHQM010001765">
    <property type="protein sequence ID" value="KAH0551803.1"/>
    <property type="molecule type" value="Genomic_DNA"/>
</dbReference>
<reference evidence="2" key="1">
    <citation type="submission" date="2021-03" db="EMBL/GenBank/DDBJ databases">
        <title>Comparative genomics and phylogenomic investigation of the class Geoglossomycetes provide insights into ecological specialization and systematics.</title>
        <authorList>
            <person name="Melie T."/>
            <person name="Pirro S."/>
            <person name="Miller A.N."/>
            <person name="Quandt A."/>
        </authorList>
    </citation>
    <scope>NUCLEOTIDE SEQUENCE</scope>
    <source>
        <strain evidence="2">CAQ_001_2017</strain>
    </source>
</reference>
<evidence type="ECO:0000313" key="2">
    <source>
        <dbReference type="EMBL" id="KAH0551803.1"/>
    </source>
</evidence>
<organism evidence="2 3">
    <name type="scientific">Trichoglossum hirsutum</name>
    <dbReference type="NCBI Taxonomy" id="265104"/>
    <lineage>
        <taxon>Eukaryota</taxon>
        <taxon>Fungi</taxon>
        <taxon>Dikarya</taxon>
        <taxon>Ascomycota</taxon>
        <taxon>Pezizomycotina</taxon>
        <taxon>Geoglossomycetes</taxon>
        <taxon>Geoglossales</taxon>
        <taxon>Geoglossaceae</taxon>
        <taxon>Trichoglossum</taxon>
    </lineage>
</organism>
<feature type="region of interest" description="Disordered" evidence="1">
    <location>
        <begin position="1"/>
        <end position="23"/>
    </location>
</feature>
<dbReference type="AlphaFoldDB" id="A0A9P8L370"/>
<evidence type="ECO:0000256" key="1">
    <source>
        <dbReference type="SAM" id="MobiDB-lite"/>
    </source>
</evidence>
<keyword evidence="3" id="KW-1185">Reference proteome</keyword>
<accession>A0A9P8L370</accession>
<gene>
    <name evidence="2" type="ORF">GP486_006981</name>
</gene>
<name>A0A9P8L370_9PEZI</name>
<evidence type="ECO:0000313" key="3">
    <source>
        <dbReference type="Proteomes" id="UP000750711"/>
    </source>
</evidence>
<protein>
    <submittedName>
        <fullName evidence="2">Uncharacterized protein</fullName>
    </submittedName>
</protein>
<feature type="non-terminal residue" evidence="2">
    <location>
        <position position="160"/>
    </location>
</feature>
<sequence length="160" mass="18999">MDADNKEHNIVNTSSHTVENKSRCDTAKPITRPHVTTVDRDAVIRDLNRLFVLWAQKNEMGRKGVGSMSREPHRFRWACDNLWKFNHEFYESLSIVEQIRNHVSLGDRKRRWLHDLSAQSRERFDDLRHLIHFLESLVQTLWEYIPSSEAEKACVQALFW</sequence>